<protein>
    <submittedName>
        <fullName evidence="1">Uncharacterized protein</fullName>
    </submittedName>
</protein>
<dbReference type="EMBL" id="JAYMYQ010000006">
    <property type="protein sequence ID" value="KAK7324072.1"/>
    <property type="molecule type" value="Genomic_DNA"/>
</dbReference>
<keyword evidence="2" id="KW-1185">Reference proteome</keyword>
<evidence type="ECO:0000313" key="1">
    <source>
        <dbReference type="EMBL" id="KAK7324072.1"/>
    </source>
</evidence>
<comment type="caution">
    <text evidence="1">The sequence shown here is derived from an EMBL/GenBank/DDBJ whole genome shotgun (WGS) entry which is preliminary data.</text>
</comment>
<accession>A0AAN9KUY3</accession>
<name>A0AAN9KUY3_CANGL</name>
<reference evidence="1 2" key="1">
    <citation type="submission" date="2024-01" db="EMBL/GenBank/DDBJ databases">
        <title>The genomes of 5 underutilized Papilionoideae crops provide insights into root nodulation and disease resistanc.</title>
        <authorList>
            <person name="Jiang F."/>
        </authorList>
    </citation>
    <scope>NUCLEOTIDE SEQUENCE [LARGE SCALE GENOMIC DNA]</scope>
    <source>
        <strain evidence="1">LVBAO_FW01</strain>
        <tissue evidence="1">Leaves</tissue>
    </source>
</reference>
<sequence>MEHIQESINITERDFERGFFLLLARFLKTRPLFSLALYCSWHYALSFGFEGVRALSFRDSTHCHRHTSCLASAEGESLVVAAKIAESSQESSALIVINLPGMVLDVPKASQLLGVITSNLPICSDLRPVHDPSGRVYINVQNMWLHWDAPGHVKDSSLSLARAFFNK</sequence>
<organism evidence="1 2">
    <name type="scientific">Canavalia gladiata</name>
    <name type="common">Sword bean</name>
    <name type="synonym">Dolichos gladiatus</name>
    <dbReference type="NCBI Taxonomy" id="3824"/>
    <lineage>
        <taxon>Eukaryota</taxon>
        <taxon>Viridiplantae</taxon>
        <taxon>Streptophyta</taxon>
        <taxon>Embryophyta</taxon>
        <taxon>Tracheophyta</taxon>
        <taxon>Spermatophyta</taxon>
        <taxon>Magnoliopsida</taxon>
        <taxon>eudicotyledons</taxon>
        <taxon>Gunneridae</taxon>
        <taxon>Pentapetalae</taxon>
        <taxon>rosids</taxon>
        <taxon>fabids</taxon>
        <taxon>Fabales</taxon>
        <taxon>Fabaceae</taxon>
        <taxon>Papilionoideae</taxon>
        <taxon>50 kb inversion clade</taxon>
        <taxon>NPAAA clade</taxon>
        <taxon>indigoferoid/millettioid clade</taxon>
        <taxon>Phaseoleae</taxon>
        <taxon>Canavalia</taxon>
    </lineage>
</organism>
<evidence type="ECO:0000313" key="2">
    <source>
        <dbReference type="Proteomes" id="UP001367508"/>
    </source>
</evidence>
<gene>
    <name evidence="1" type="ORF">VNO77_27591</name>
</gene>
<proteinExistence type="predicted"/>
<dbReference type="Proteomes" id="UP001367508">
    <property type="component" value="Unassembled WGS sequence"/>
</dbReference>
<dbReference type="AlphaFoldDB" id="A0AAN9KUY3"/>